<sequence>MVDNHQSIINNKTQVFAVDQNSDDYEHHSRDLKAGLHPLKHKFVFWHTRRAPGARTQTPYQESIKQLADFSTVEGFWVCYCHFTPPSSLPSPTDLHLLKAGIRPSWEDSANCNGGKWIIRFKKAVSGRFWEDLVLALVGDQLDYGEDVCGAVLSVRFNEDIVSVWNKNASDHQAVMALRDAITRHLKLSP</sequence>
<evidence type="ECO:0000256" key="2">
    <source>
        <dbReference type="ARBA" id="ARBA00022540"/>
    </source>
</evidence>
<comment type="similarity">
    <text evidence="1 7">Belongs to the eukaryotic initiation factor 4E family.</text>
</comment>
<dbReference type="GO" id="GO:0000340">
    <property type="term" value="F:RNA 7-methylguanosine cap binding"/>
    <property type="evidence" value="ECO:0007669"/>
    <property type="project" value="TreeGrafter"/>
</dbReference>
<evidence type="ECO:0000256" key="3">
    <source>
        <dbReference type="ARBA" id="ARBA00022845"/>
    </source>
</evidence>
<evidence type="ECO:0000256" key="7">
    <source>
        <dbReference type="RuleBase" id="RU004374"/>
    </source>
</evidence>
<dbReference type="InterPro" id="IPR023398">
    <property type="entry name" value="TIF_eIF4e-like"/>
</dbReference>
<dbReference type="InterPro" id="IPR001040">
    <property type="entry name" value="TIF_eIF_4E"/>
</dbReference>
<evidence type="ECO:0000256" key="6">
    <source>
        <dbReference type="ARBA" id="ARBA00030245"/>
    </source>
</evidence>
<gene>
    <name evidence="8" type="ORF">RND81_14G058500</name>
</gene>
<dbReference type="Pfam" id="PF01652">
    <property type="entry name" value="IF4E"/>
    <property type="match status" value="1"/>
</dbReference>
<dbReference type="Gene3D" id="3.30.760.10">
    <property type="entry name" value="RNA Cap, Translation Initiation Factor Eif4e"/>
    <property type="match status" value="1"/>
</dbReference>
<dbReference type="AlphaFoldDB" id="A0AAW1GJ04"/>
<dbReference type="GO" id="GO:0006417">
    <property type="term" value="P:regulation of translation"/>
    <property type="evidence" value="ECO:0007669"/>
    <property type="project" value="UniProtKB-KW"/>
</dbReference>
<keyword evidence="5 7" id="KW-0648">Protein biosynthesis</keyword>
<keyword evidence="3" id="KW-0810">Translation regulation</keyword>
<dbReference type="GO" id="GO:0003743">
    <property type="term" value="F:translation initiation factor activity"/>
    <property type="evidence" value="ECO:0007669"/>
    <property type="project" value="UniProtKB-KW"/>
</dbReference>
<keyword evidence="4 7" id="KW-0694">RNA-binding</keyword>
<keyword evidence="2 7" id="KW-0396">Initiation factor</keyword>
<reference evidence="8" key="1">
    <citation type="submission" date="2024-03" db="EMBL/GenBank/DDBJ databases">
        <title>WGS assembly of Saponaria officinalis var. Norfolk2.</title>
        <authorList>
            <person name="Jenkins J."/>
            <person name="Shu S."/>
            <person name="Grimwood J."/>
            <person name="Barry K."/>
            <person name="Goodstein D."/>
            <person name="Schmutz J."/>
            <person name="Leebens-Mack J."/>
            <person name="Osbourn A."/>
        </authorList>
    </citation>
    <scope>NUCLEOTIDE SEQUENCE [LARGE SCALE GENOMIC DNA]</scope>
    <source>
        <strain evidence="8">JIC</strain>
    </source>
</reference>
<organism evidence="8 9">
    <name type="scientific">Saponaria officinalis</name>
    <name type="common">Common soapwort</name>
    <name type="synonym">Lychnis saponaria</name>
    <dbReference type="NCBI Taxonomy" id="3572"/>
    <lineage>
        <taxon>Eukaryota</taxon>
        <taxon>Viridiplantae</taxon>
        <taxon>Streptophyta</taxon>
        <taxon>Embryophyta</taxon>
        <taxon>Tracheophyta</taxon>
        <taxon>Spermatophyta</taxon>
        <taxon>Magnoliopsida</taxon>
        <taxon>eudicotyledons</taxon>
        <taxon>Gunneridae</taxon>
        <taxon>Pentapetalae</taxon>
        <taxon>Caryophyllales</taxon>
        <taxon>Caryophyllaceae</taxon>
        <taxon>Caryophylleae</taxon>
        <taxon>Saponaria</taxon>
    </lineage>
</organism>
<protein>
    <recommendedName>
        <fullName evidence="6">mRNA cap-binding protein</fullName>
    </recommendedName>
</protein>
<dbReference type="GO" id="GO:0009615">
    <property type="term" value="P:response to virus"/>
    <property type="evidence" value="ECO:0007669"/>
    <property type="project" value="UniProtKB-ARBA"/>
</dbReference>
<dbReference type="Proteomes" id="UP001443914">
    <property type="component" value="Unassembled WGS sequence"/>
</dbReference>
<dbReference type="GO" id="GO:0016281">
    <property type="term" value="C:eukaryotic translation initiation factor 4F complex"/>
    <property type="evidence" value="ECO:0007669"/>
    <property type="project" value="TreeGrafter"/>
</dbReference>
<dbReference type="EMBL" id="JBDFQZ010000014">
    <property type="protein sequence ID" value="KAK9664652.1"/>
    <property type="molecule type" value="Genomic_DNA"/>
</dbReference>
<comment type="caution">
    <text evidence="8">The sequence shown here is derived from an EMBL/GenBank/DDBJ whole genome shotgun (WGS) entry which is preliminary data.</text>
</comment>
<name>A0AAW1GJ04_SAPOF</name>
<keyword evidence="9" id="KW-1185">Reference proteome</keyword>
<accession>A0AAW1GJ04</accession>
<evidence type="ECO:0000256" key="4">
    <source>
        <dbReference type="ARBA" id="ARBA00022884"/>
    </source>
</evidence>
<proteinExistence type="inferred from homology"/>
<dbReference type="SUPFAM" id="SSF55418">
    <property type="entry name" value="eIF4e-like"/>
    <property type="match status" value="1"/>
</dbReference>
<evidence type="ECO:0000256" key="5">
    <source>
        <dbReference type="ARBA" id="ARBA00022917"/>
    </source>
</evidence>
<evidence type="ECO:0000313" key="9">
    <source>
        <dbReference type="Proteomes" id="UP001443914"/>
    </source>
</evidence>
<evidence type="ECO:0000256" key="1">
    <source>
        <dbReference type="ARBA" id="ARBA00009860"/>
    </source>
</evidence>
<dbReference type="PANTHER" id="PTHR11960:SF18">
    <property type="entry name" value="EUKARYOTIC TRANSLATION INITIATION FACTOR 4E HOMOLOGOUS PROTEIN, ISOFORM B"/>
    <property type="match status" value="1"/>
</dbReference>
<evidence type="ECO:0000313" key="8">
    <source>
        <dbReference type="EMBL" id="KAK9664652.1"/>
    </source>
</evidence>
<dbReference type="PANTHER" id="PTHR11960">
    <property type="entry name" value="EUKARYOTIC TRANSLATION INITIATION FACTOR 4E RELATED"/>
    <property type="match status" value="1"/>
</dbReference>